<dbReference type="Gene3D" id="3.60.21.10">
    <property type="match status" value="1"/>
</dbReference>
<reference evidence="2 3" key="1">
    <citation type="submission" date="2018-08" db="EMBL/GenBank/DDBJ databases">
        <title>Henriciella mobilis sp. nov., isolated from seawater.</title>
        <authorList>
            <person name="Cheng H."/>
            <person name="Wu Y.-H."/>
            <person name="Xu X.-W."/>
            <person name="Guo L.-L."/>
        </authorList>
    </citation>
    <scope>NUCLEOTIDE SEQUENCE [LARGE SCALE GENOMIC DNA]</scope>
    <source>
        <strain evidence="2 3">JN25</strain>
    </source>
</reference>
<name>A0A399RGD1_9PROT</name>
<dbReference type="GO" id="GO:0110154">
    <property type="term" value="P:RNA decapping"/>
    <property type="evidence" value="ECO:0007669"/>
    <property type="project" value="TreeGrafter"/>
</dbReference>
<evidence type="ECO:0000259" key="1">
    <source>
        <dbReference type="PROSITE" id="PS00125"/>
    </source>
</evidence>
<sequence>MRPADMRLSCAFKVGATCFVPEGVIMTEAIIYAIGDVHGEAERLSALHEAIFTRHTSRSDDRPIKIIHLGDYVDRGPDSAGVIEILRDLEKRADAGIVNLRGNHEQMMIDAYDMGSDERLHWLMNGGDATIESYARRGLSDPPEADLDWLRNLPTLHLEEDSKIAFVHAGVDPRTFPDCEARIHMWTRSPRFMDPSRWDIGGLDGWRVVHGHTPTQDFEPQAAGEPARRFNLDTGAVYGGKLSAGIFAPGEPVEFLCV</sequence>
<dbReference type="CDD" id="cd00144">
    <property type="entry name" value="MPP_PPP_family"/>
    <property type="match status" value="1"/>
</dbReference>
<proteinExistence type="predicted"/>
<dbReference type="GO" id="GO:0016791">
    <property type="term" value="F:phosphatase activity"/>
    <property type="evidence" value="ECO:0007669"/>
    <property type="project" value="TreeGrafter"/>
</dbReference>
<accession>A0A399RGD1</accession>
<dbReference type="Pfam" id="PF00149">
    <property type="entry name" value="Metallophos"/>
    <property type="match status" value="1"/>
</dbReference>
<dbReference type="PANTHER" id="PTHR42850">
    <property type="entry name" value="METALLOPHOSPHOESTERASE"/>
    <property type="match status" value="1"/>
</dbReference>
<organism evidence="2 3">
    <name type="scientific">Henriciella mobilis</name>
    <dbReference type="NCBI Taxonomy" id="2305467"/>
    <lineage>
        <taxon>Bacteria</taxon>
        <taxon>Pseudomonadati</taxon>
        <taxon>Pseudomonadota</taxon>
        <taxon>Alphaproteobacteria</taxon>
        <taxon>Hyphomonadales</taxon>
        <taxon>Hyphomonadaceae</taxon>
        <taxon>Henriciella</taxon>
    </lineage>
</organism>
<feature type="domain" description="Serine/threonine specific protein phosphatases" evidence="1">
    <location>
        <begin position="100"/>
        <end position="105"/>
    </location>
</feature>
<evidence type="ECO:0000313" key="3">
    <source>
        <dbReference type="Proteomes" id="UP000266385"/>
    </source>
</evidence>
<dbReference type="PRINTS" id="PR00114">
    <property type="entry name" value="STPHPHTASE"/>
</dbReference>
<evidence type="ECO:0000313" key="2">
    <source>
        <dbReference type="EMBL" id="RIJ30418.1"/>
    </source>
</evidence>
<protein>
    <submittedName>
        <fullName evidence="2">Serine/threonine protein phosphatase</fullName>
    </submittedName>
</protein>
<keyword evidence="3" id="KW-1185">Reference proteome</keyword>
<dbReference type="SUPFAM" id="SSF56300">
    <property type="entry name" value="Metallo-dependent phosphatases"/>
    <property type="match status" value="1"/>
</dbReference>
<dbReference type="InterPro" id="IPR004843">
    <property type="entry name" value="Calcineurin-like_PHP"/>
</dbReference>
<dbReference type="InterPro" id="IPR050126">
    <property type="entry name" value="Ap4A_hydrolase"/>
</dbReference>
<dbReference type="PANTHER" id="PTHR42850:SF4">
    <property type="entry name" value="ZINC-DEPENDENT ENDOPOLYPHOSPHATASE"/>
    <property type="match status" value="1"/>
</dbReference>
<dbReference type="GO" id="GO:0005737">
    <property type="term" value="C:cytoplasm"/>
    <property type="evidence" value="ECO:0007669"/>
    <property type="project" value="TreeGrafter"/>
</dbReference>
<comment type="caution">
    <text evidence="2">The sequence shown here is derived from an EMBL/GenBank/DDBJ whole genome shotgun (WGS) entry which is preliminary data.</text>
</comment>
<dbReference type="EMBL" id="QWFX01000006">
    <property type="protein sequence ID" value="RIJ30418.1"/>
    <property type="molecule type" value="Genomic_DNA"/>
</dbReference>
<gene>
    <name evidence="2" type="ORF">D1223_07235</name>
</gene>
<dbReference type="PROSITE" id="PS00125">
    <property type="entry name" value="SER_THR_PHOSPHATASE"/>
    <property type="match status" value="1"/>
</dbReference>
<dbReference type="Proteomes" id="UP000266385">
    <property type="component" value="Unassembled WGS sequence"/>
</dbReference>
<dbReference type="AlphaFoldDB" id="A0A399RGD1"/>
<dbReference type="InterPro" id="IPR006186">
    <property type="entry name" value="Ser/Thr-sp_prot-phosphatase"/>
</dbReference>
<dbReference type="GO" id="GO:0008803">
    <property type="term" value="F:bis(5'-nucleosyl)-tetraphosphatase (symmetrical) activity"/>
    <property type="evidence" value="ECO:0007669"/>
    <property type="project" value="TreeGrafter"/>
</dbReference>
<dbReference type="InterPro" id="IPR029052">
    <property type="entry name" value="Metallo-depent_PP-like"/>
</dbReference>